<evidence type="ECO:0000313" key="3">
    <source>
        <dbReference type="Proteomes" id="UP001607303"/>
    </source>
</evidence>
<accession>A0ABD2CRS9</accession>
<dbReference type="AlphaFoldDB" id="A0ABD2CRS9"/>
<proteinExistence type="predicted"/>
<reference evidence="2 3" key="1">
    <citation type="journal article" date="2024" name="Ann. Entomol. Soc. Am.">
        <title>Genomic analyses of the southern and eastern yellowjacket wasps (Hymenoptera: Vespidae) reveal evolutionary signatures of social life.</title>
        <authorList>
            <person name="Catto M.A."/>
            <person name="Caine P.B."/>
            <person name="Orr S.E."/>
            <person name="Hunt B.G."/>
            <person name="Goodisman M.A.D."/>
        </authorList>
    </citation>
    <scope>NUCLEOTIDE SEQUENCE [LARGE SCALE GENOMIC DNA]</scope>
    <source>
        <strain evidence="2">232</strain>
        <tissue evidence="2">Head and thorax</tissue>
    </source>
</reference>
<evidence type="ECO:0000256" key="1">
    <source>
        <dbReference type="SAM" id="MobiDB-lite"/>
    </source>
</evidence>
<evidence type="ECO:0000313" key="2">
    <source>
        <dbReference type="EMBL" id="KAL2747370.1"/>
    </source>
</evidence>
<dbReference type="EMBL" id="JAYRBN010000035">
    <property type="protein sequence ID" value="KAL2747370.1"/>
    <property type="molecule type" value="Genomic_DNA"/>
</dbReference>
<protein>
    <submittedName>
        <fullName evidence="2">Uncharacterized protein</fullName>
    </submittedName>
</protein>
<dbReference type="Proteomes" id="UP001607303">
    <property type="component" value="Unassembled WGS sequence"/>
</dbReference>
<comment type="caution">
    <text evidence="2">The sequence shown here is derived from an EMBL/GenBank/DDBJ whole genome shotgun (WGS) entry which is preliminary data.</text>
</comment>
<feature type="compositionally biased region" description="Acidic residues" evidence="1">
    <location>
        <begin position="17"/>
        <end position="29"/>
    </location>
</feature>
<keyword evidence="3" id="KW-1185">Reference proteome</keyword>
<gene>
    <name evidence="2" type="ORF">V1477_004062</name>
</gene>
<name>A0ABD2CRS9_VESMC</name>
<sequence length="83" mass="9867">MEAERREFPSSVRGESNEEEEEEEEEEEKEENKEEVKMEEEEEKKKKLTRRIVKRRVSTSRNIHALVKLNTSDLASLEAFEAI</sequence>
<organism evidence="2 3">
    <name type="scientific">Vespula maculifrons</name>
    <name type="common">Eastern yellow jacket</name>
    <name type="synonym">Wasp</name>
    <dbReference type="NCBI Taxonomy" id="7453"/>
    <lineage>
        <taxon>Eukaryota</taxon>
        <taxon>Metazoa</taxon>
        <taxon>Ecdysozoa</taxon>
        <taxon>Arthropoda</taxon>
        <taxon>Hexapoda</taxon>
        <taxon>Insecta</taxon>
        <taxon>Pterygota</taxon>
        <taxon>Neoptera</taxon>
        <taxon>Endopterygota</taxon>
        <taxon>Hymenoptera</taxon>
        <taxon>Apocrita</taxon>
        <taxon>Aculeata</taxon>
        <taxon>Vespoidea</taxon>
        <taxon>Vespidae</taxon>
        <taxon>Vespinae</taxon>
        <taxon>Vespula</taxon>
    </lineage>
</organism>
<feature type="region of interest" description="Disordered" evidence="1">
    <location>
        <begin position="1"/>
        <end position="49"/>
    </location>
</feature>